<name>A0A9W9IHM0_9EURO</name>
<dbReference type="Proteomes" id="UP001149163">
    <property type="component" value="Unassembled WGS sequence"/>
</dbReference>
<protein>
    <submittedName>
        <fullName evidence="1">Uncharacterized protein</fullName>
    </submittedName>
</protein>
<keyword evidence="2" id="KW-1185">Reference proteome</keyword>
<evidence type="ECO:0000313" key="2">
    <source>
        <dbReference type="Proteomes" id="UP001149163"/>
    </source>
</evidence>
<dbReference type="AlphaFoldDB" id="A0A9W9IHM0"/>
<dbReference type="GeneID" id="81422979"/>
<reference evidence="1" key="2">
    <citation type="journal article" date="2023" name="IMA Fungus">
        <title>Comparative genomic study of the Penicillium genus elucidates a diverse pangenome and 15 lateral gene transfer events.</title>
        <authorList>
            <person name="Petersen C."/>
            <person name="Sorensen T."/>
            <person name="Nielsen M.R."/>
            <person name="Sondergaard T.E."/>
            <person name="Sorensen J.L."/>
            <person name="Fitzpatrick D.A."/>
            <person name="Frisvad J.C."/>
            <person name="Nielsen K.L."/>
        </authorList>
    </citation>
    <scope>NUCLEOTIDE SEQUENCE</scope>
    <source>
        <strain evidence="1">IBT 26290</strain>
    </source>
</reference>
<dbReference type="RefSeq" id="XP_056547409.1">
    <property type="nucleotide sequence ID" value="XM_056683803.1"/>
</dbReference>
<sequence>MSATTLAMKTAFTEKEARSALSASSTSTLCTLHDSSPFQPNRTLLIDARGIGCFRLPLPARQTEIAIHDADGKLAYVSTRDRRWSGNSVLSNPQLGNLIRTDYFFGPNRHPTLRLLQTSSVLPEEIQVKGEWTSRSARFTTPSGSEFQWAYAKEKRPDGQKVKLIILRAVGEPDCDHTHPPMQARRLAQLSRCAETRTPATSRCSAGNGGTLQIDEEAVQAHGLDESIVLATCLVMLKREIDRRRMIQMMVIGGAAGG</sequence>
<comment type="caution">
    <text evidence="1">The sequence shown here is derived from an EMBL/GenBank/DDBJ whole genome shotgun (WGS) entry which is preliminary data.</text>
</comment>
<gene>
    <name evidence="1" type="ORF">N7482_001678</name>
</gene>
<evidence type="ECO:0000313" key="1">
    <source>
        <dbReference type="EMBL" id="KAJ5175801.1"/>
    </source>
</evidence>
<accession>A0A9W9IHM0</accession>
<proteinExistence type="predicted"/>
<organism evidence="1 2">
    <name type="scientific">Penicillium canariense</name>
    <dbReference type="NCBI Taxonomy" id="189055"/>
    <lineage>
        <taxon>Eukaryota</taxon>
        <taxon>Fungi</taxon>
        <taxon>Dikarya</taxon>
        <taxon>Ascomycota</taxon>
        <taxon>Pezizomycotina</taxon>
        <taxon>Eurotiomycetes</taxon>
        <taxon>Eurotiomycetidae</taxon>
        <taxon>Eurotiales</taxon>
        <taxon>Aspergillaceae</taxon>
        <taxon>Penicillium</taxon>
    </lineage>
</organism>
<dbReference type="EMBL" id="JAPQKN010000001">
    <property type="protein sequence ID" value="KAJ5175801.1"/>
    <property type="molecule type" value="Genomic_DNA"/>
</dbReference>
<reference evidence="1" key="1">
    <citation type="submission" date="2022-11" db="EMBL/GenBank/DDBJ databases">
        <authorList>
            <person name="Petersen C."/>
        </authorList>
    </citation>
    <scope>NUCLEOTIDE SEQUENCE</scope>
    <source>
        <strain evidence="1">IBT 26290</strain>
    </source>
</reference>
<dbReference type="OrthoDB" id="5325862at2759"/>